<evidence type="ECO:0000313" key="5">
    <source>
        <dbReference type="Proteomes" id="UP000178908"/>
    </source>
</evidence>
<proteinExistence type="predicted"/>
<dbReference type="InterPro" id="IPR051168">
    <property type="entry name" value="AASS"/>
</dbReference>
<dbReference type="PANTHER" id="PTHR11133">
    <property type="entry name" value="SACCHAROPINE DEHYDROGENASE"/>
    <property type="match status" value="1"/>
</dbReference>
<comment type="caution">
    <text evidence="4">The sequence shown here is derived from an EMBL/GenBank/DDBJ whole genome shotgun (WGS) entry which is preliminary data.</text>
</comment>
<dbReference type="EMBL" id="MGJO01000002">
    <property type="protein sequence ID" value="OGN10119.1"/>
    <property type="molecule type" value="Genomic_DNA"/>
</dbReference>
<evidence type="ECO:0008006" key="6">
    <source>
        <dbReference type="Google" id="ProtNLM"/>
    </source>
</evidence>
<evidence type="ECO:0000256" key="1">
    <source>
        <dbReference type="ARBA" id="ARBA00023002"/>
    </source>
</evidence>
<dbReference type="Proteomes" id="UP000178908">
    <property type="component" value="Unassembled WGS sequence"/>
</dbReference>
<dbReference type="PANTHER" id="PTHR11133:SF22">
    <property type="entry name" value="ALPHA-AMINOADIPIC SEMIALDEHYDE SYNTHASE, MITOCHONDRIAL"/>
    <property type="match status" value="1"/>
</dbReference>
<keyword evidence="1" id="KW-0560">Oxidoreductase</keyword>
<feature type="domain" description="Saccharopine dehydrogenase NADP binding" evidence="2">
    <location>
        <begin position="4"/>
        <end position="122"/>
    </location>
</feature>
<feature type="domain" description="Saccharopine dehydrogenase-like C-terminal" evidence="3">
    <location>
        <begin position="130"/>
        <end position="368"/>
    </location>
</feature>
<dbReference type="Gene3D" id="3.30.360.10">
    <property type="entry name" value="Dihydrodipicolinate Reductase, domain 2"/>
    <property type="match status" value="1"/>
</dbReference>
<evidence type="ECO:0000259" key="2">
    <source>
        <dbReference type="Pfam" id="PF03435"/>
    </source>
</evidence>
<name>A0A1F8FCX2_9BACT</name>
<dbReference type="InterPro" id="IPR032095">
    <property type="entry name" value="Sacchrp_dh-like_C"/>
</dbReference>
<dbReference type="SUPFAM" id="SSF51735">
    <property type="entry name" value="NAD(P)-binding Rossmann-fold domains"/>
    <property type="match status" value="1"/>
</dbReference>
<dbReference type="InterPro" id="IPR005097">
    <property type="entry name" value="Sacchrp_dh_NADP-bd"/>
</dbReference>
<dbReference type="GO" id="GO:0016491">
    <property type="term" value="F:oxidoreductase activity"/>
    <property type="evidence" value="ECO:0007669"/>
    <property type="project" value="UniProtKB-KW"/>
</dbReference>
<dbReference type="AlphaFoldDB" id="A0A1F8FCX2"/>
<dbReference type="SUPFAM" id="SSF55347">
    <property type="entry name" value="Glyceraldehyde-3-phosphate dehydrogenase-like, C-terminal domain"/>
    <property type="match status" value="1"/>
</dbReference>
<protein>
    <recommendedName>
        <fullName evidence="6">Saccharopine dehydrogenase</fullName>
    </recommendedName>
</protein>
<accession>A0A1F8FCX2</accession>
<dbReference type="Pfam" id="PF16653">
    <property type="entry name" value="Sacchrp_dh_C"/>
    <property type="match status" value="1"/>
</dbReference>
<gene>
    <name evidence="4" type="ORF">A3C61_01200</name>
</gene>
<dbReference type="InterPro" id="IPR036291">
    <property type="entry name" value="NAD(P)-bd_dom_sf"/>
</dbReference>
<reference evidence="4 5" key="1">
    <citation type="journal article" date="2016" name="Nat. Commun.">
        <title>Thousands of microbial genomes shed light on interconnected biogeochemical processes in an aquifer system.</title>
        <authorList>
            <person name="Anantharaman K."/>
            <person name="Brown C.T."/>
            <person name="Hug L.A."/>
            <person name="Sharon I."/>
            <person name="Castelle C.J."/>
            <person name="Probst A.J."/>
            <person name="Thomas B.C."/>
            <person name="Singh A."/>
            <person name="Wilkins M.J."/>
            <person name="Karaoz U."/>
            <person name="Brodie E.L."/>
            <person name="Williams K.H."/>
            <person name="Hubbard S.S."/>
            <person name="Banfield J.F."/>
        </authorList>
    </citation>
    <scope>NUCLEOTIDE SEQUENCE [LARGE SCALE GENOMIC DNA]</scope>
</reference>
<evidence type="ECO:0000313" key="4">
    <source>
        <dbReference type="EMBL" id="OGN10119.1"/>
    </source>
</evidence>
<sequence>MRYLILGAGVGKAIAYFLSRQKSTDWLVLADMDIDKAKKACAMINGPESCIFCIPIRFDAEKLSSFCFSKYDVVISALPAKCNYALANKVIDAGVNFCDLGGVISVTEKMIAELNDKAEKNCVSVIPDCGIMPGLGIMLARIFVEEFDKAEDICIYVGGIPQKPKPPLFYQKVFNIDGVESICYDPAPVLRNGQVVLDKPFSRLENFKIRELAGFSPDSRGSVEAFITAGASIAHDTFRGLGVNNFCEKTIRWPGFAKFISGILRQEFTEKMTHMLNIPVDHDNPDLLWMEVVVSGTKNHMRTTRFSTLLDLYDESTGLTAMERCTGFPTALIAKYLAKHEARIGVRTPEKAFSVDQLKQMREELKEYLNIKIKSPVN</sequence>
<organism evidence="4 5">
    <name type="scientific">Candidatus Yanofskybacteria bacterium RIFCSPHIGHO2_02_FULL_39_10</name>
    <dbReference type="NCBI Taxonomy" id="1802674"/>
    <lineage>
        <taxon>Bacteria</taxon>
        <taxon>Candidatus Yanofskyibacteriota</taxon>
    </lineage>
</organism>
<dbReference type="Gene3D" id="3.40.50.720">
    <property type="entry name" value="NAD(P)-binding Rossmann-like Domain"/>
    <property type="match status" value="1"/>
</dbReference>
<dbReference type="Pfam" id="PF03435">
    <property type="entry name" value="Sacchrp_dh_NADP"/>
    <property type="match status" value="1"/>
</dbReference>
<evidence type="ECO:0000259" key="3">
    <source>
        <dbReference type="Pfam" id="PF16653"/>
    </source>
</evidence>